<reference evidence="8" key="1">
    <citation type="submission" date="2017-04" db="EMBL/GenBank/DDBJ databases">
        <authorList>
            <person name="Varghese N."/>
            <person name="Submissions S."/>
        </authorList>
    </citation>
    <scope>NUCLEOTIDE SEQUENCE [LARGE SCALE GENOMIC DNA]</scope>
    <source>
        <strain evidence="8">K3S</strain>
    </source>
</reference>
<dbReference type="STRING" id="1519643.SAMN06295933_0102"/>
<dbReference type="PANTHER" id="PTHR35936:SF17">
    <property type="entry name" value="ARGININE-BINDING EXTRACELLULAR PROTEIN ARTP"/>
    <property type="match status" value="1"/>
</dbReference>
<dbReference type="EMBL" id="FWZU01000001">
    <property type="protein sequence ID" value="SME88007.1"/>
    <property type="molecule type" value="Genomic_DNA"/>
</dbReference>
<dbReference type="RefSeq" id="WP_245805428.1">
    <property type="nucleotide sequence ID" value="NZ_FWZU01000001.1"/>
</dbReference>
<evidence type="ECO:0000313" key="7">
    <source>
        <dbReference type="EMBL" id="SME88007.1"/>
    </source>
</evidence>
<keyword evidence="3 5" id="KW-0732">Signal</keyword>
<dbReference type="AlphaFoldDB" id="A0A1X7C182"/>
<evidence type="ECO:0000313" key="8">
    <source>
        <dbReference type="Proteomes" id="UP000192906"/>
    </source>
</evidence>
<dbReference type="Pfam" id="PF00497">
    <property type="entry name" value="SBP_bac_3"/>
    <property type="match status" value="1"/>
</dbReference>
<dbReference type="SUPFAM" id="SSF53850">
    <property type="entry name" value="Periplasmic binding protein-like II"/>
    <property type="match status" value="1"/>
</dbReference>
<comment type="subcellular location">
    <subcellularLocation>
        <location evidence="1">Cell envelope</location>
    </subcellularLocation>
</comment>
<dbReference type="SMART" id="SM00062">
    <property type="entry name" value="PBPb"/>
    <property type="match status" value="1"/>
</dbReference>
<evidence type="ECO:0000256" key="4">
    <source>
        <dbReference type="RuleBase" id="RU003744"/>
    </source>
</evidence>
<feature type="signal peptide" evidence="5">
    <location>
        <begin position="1"/>
        <end position="24"/>
    </location>
</feature>
<organism evidence="7 8">
    <name type="scientific">Desulfovibrio gilichinskyi</name>
    <dbReference type="NCBI Taxonomy" id="1519643"/>
    <lineage>
        <taxon>Bacteria</taxon>
        <taxon>Pseudomonadati</taxon>
        <taxon>Thermodesulfobacteriota</taxon>
        <taxon>Desulfovibrionia</taxon>
        <taxon>Desulfovibrionales</taxon>
        <taxon>Desulfovibrionaceae</taxon>
        <taxon>Desulfovibrio</taxon>
    </lineage>
</organism>
<feature type="chain" id="PRO_5012304524" evidence="5">
    <location>
        <begin position="25"/>
        <end position="284"/>
    </location>
</feature>
<gene>
    <name evidence="7" type="ORF">SAMN06295933_0102</name>
</gene>
<proteinExistence type="inferred from homology"/>
<dbReference type="InterPro" id="IPR018313">
    <property type="entry name" value="SBP_3_CS"/>
</dbReference>
<dbReference type="PROSITE" id="PS01039">
    <property type="entry name" value="SBP_BACTERIAL_3"/>
    <property type="match status" value="1"/>
</dbReference>
<sequence length="284" mass="30762">MFKKLSVFTMLCLLSLSLAATAFASKSHDMLPENIKTKGEIIIGINGIFPPMEFKTPGSDDLIGFDVELANALGKELNIKIVFDDQKFDQLINSINTNRVDMVISGMSDTAIRRESLDFIDYFNSGTQCFTTKNFAKKITTLNALSGQTLAVSAATDYLTTMQKWSADNLEAKGKPAINIMAVDSAATARMQMVQGRAQASALSPEALGWANVQQKGAFIPVGPVLAPDPYGICFSKTNSQLRDAVYTALKVLFDNGTYKQILDKWNIGTGALAQPLVNGQAVN</sequence>
<name>A0A1X7C182_9BACT</name>
<comment type="similarity">
    <text evidence="2 4">Belongs to the bacterial solute-binding protein 3 family.</text>
</comment>
<dbReference type="InterPro" id="IPR001638">
    <property type="entry name" value="Solute-binding_3/MltF_N"/>
</dbReference>
<accession>A0A1X7C182</accession>
<keyword evidence="8" id="KW-1185">Reference proteome</keyword>
<feature type="domain" description="Solute-binding protein family 3/N-terminal" evidence="6">
    <location>
        <begin position="40"/>
        <end position="269"/>
    </location>
</feature>
<evidence type="ECO:0000256" key="1">
    <source>
        <dbReference type="ARBA" id="ARBA00004196"/>
    </source>
</evidence>
<protein>
    <submittedName>
        <fullName evidence="7">Amino acid ABC transporter substrate-binding protein, PAAT family</fullName>
    </submittedName>
</protein>
<dbReference type="Proteomes" id="UP000192906">
    <property type="component" value="Unassembled WGS sequence"/>
</dbReference>
<evidence type="ECO:0000259" key="6">
    <source>
        <dbReference type="SMART" id="SM00062"/>
    </source>
</evidence>
<evidence type="ECO:0000256" key="2">
    <source>
        <dbReference type="ARBA" id="ARBA00010333"/>
    </source>
</evidence>
<dbReference type="PANTHER" id="PTHR35936">
    <property type="entry name" value="MEMBRANE-BOUND LYTIC MUREIN TRANSGLYCOSYLASE F"/>
    <property type="match status" value="1"/>
</dbReference>
<dbReference type="Gene3D" id="3.40.190.10">
    <property type="entry name" value="Periplasmic binding protein-like II"/>
    <property type="match status" value="2"/>
</dbReference>
<dbReference type="GO" id="GO:0030313">
    <property type="term" value="C:cell envelope"/>
    <property type="evidence" value="ECO:0007669"/>
    <property type="project" value="UniProtKB-SubCell"/>
</dbReference>
<evidence type="ECO:0000256" key="5">
    <source>
        <dbReference type="SAM" id="SignalP"/>
    </source>
</evidence>
<evidence type="ECO:0000256" key="3">
    <source>
        <dbReference type="ARBA" id="ARBA00022729"/>
    </source>
</evidence>